<sequence length="278" mass="30748">MTSSGFFRFLHLLGLCAFVFLPASQSVPLTLENLKKTGVPKGGTIGIFSATFDPLTIHHTRLIYTALESGNFDAIVVIPADPNLLKAGATEISIRYEFVQEGFASDPRVLVPEYNSPEFAPTFLDKLRNPLPGHQTRAVVHWVQNKGYKTMGVILKSDVDSLGKGEVARIALANRLPVNSWLVSVPNKDKTDFSVTLLMRNRKYMEAPDPPSSSIVRKYLKAHPELYALGGNAMEMVPESELPVSLAVRKVIRQHAVYYTPSKDTIPQLNVVNQMSVQ</sequence>
<accession>A0A0G4G8H1</accession>
<gene>
    <name evidence="2" type="ORF">Cvel_4299</name>
</gene>
<dbReference type="VEuPathDB" id="CryptoDB:Cvel_4299"/>
<name>A0A0G4G8H1_9ALVE</name>
<protein>
    <recommendedName>
        <fullName evidence="3">Cytidyltransferase-like domain-containing protein</fullName>
    </recommendedName>
</protein>
<organism evidence="2">
    <name type="scientific">Chromera velia CCMP2878</name>
    <dbReference type="NCBI Taxonomy" id="1169474"/>
    <lineage>
        <taxon>Eukaryota</taxon>
        <taxon>Sar</taxon>
        <taxon>Alveolata</taxon>
        <taxon>Colpodellida</taxon>
        <taxon>Chromeraceae</taxon>
        <taxon>Chromera</taxon>
    </lineage>
</organism>
<keyword evidence="1" id="KW-0732">Signal</keyword>
<evidence type="ECO:0000256" key="1">
    <source>
        <dbReference type="SAM" id="SignalP"/>
    </source>
</evidence>
<dbReference type="EMBL" id="CDMZ01000959">
    <property type="protein sequence ID" value="CEM24649.1"/>
    <property type="molecule type" value="Genomic_DNA"/>
</dbReference>
<dbReference type="InterPro" id="IPR014729">
    <property type="entry name" value="Rossmann-like_a/b/a_fold"/>
</dbReference>
<dbReference type="Gene3D" id="3.40.50.620">
    <property type="entry name" value="HUPs"/>
    <property type="match status" value="1"/>
</dbReference>
<evidence type="ECO:0008006" key="3">
    <source>
        <dbReference type="Google" id="ProtNLM"/>
    </source>
</evidence>
<dbReference type="SUPFAM" id="SSF52374">
    <property type="entry name" value="Nucleotidylyl transferase"/>
    <property type="match status" value="1"/>
</dbReference>
<evidence type="ECO:0000313" key="2">
    <source>
        <dbReference type="EMBL" id="CEM24649.1"/>
    </source>
</evidence>
<feature type="chain" id="PRO_5005190327" description="Cytidyltransferase-like domain-containing protein" evidence="1">
    <location>
        <begin position="27"/>
        <end position="278"/>
    </location>
</feature>
<reference evidence="2" key="1">
    <citation type="submission" date="2014-11" db="EMBL/GenBank/DDBJ databases">
        <authorList>
            <person name="Otto D Thomas"/>
            <person name="Naeem Raeece"/>
        </authorList>
    </citation>
    <scope>NUCLEOTIDE SEQUENCE</scope>
</reference>
<proteinExistence type="predicted"/>
<feature type="signal peptide" evidence="1">
    <location>
        <begin position="1"/>
        <end position="26"/>
    </location>
</feature>
<dbReference type="AlphaFoldDB" id="A0A0G4G8H1"/>